<sequence>MTPANFKYTPHNLTNLYPTVVSSASSVHKPLPNQPAFSPIRQAISVPLSKSSITNLYETIIETPDKTPTFISMAEIMSHKPQWSPSQLGLCNEPRGVYELSNLHLDEKSPSPPSRGAARSLAQELADVGEDAEGSDGDTIGETSTIFTEMDSGYESLQANSQNTARLANEKLNHSGMAFEYVPLSAIAPKAAKMTVRFNKVPNYEPYTPVHSRSLSETFFDSILPEAIQLPPAEDEEDLLQPGHLLNLDSVLDLTASHNPEEEALDDRLMEAARVRVTNDCRTQGERIKERIAASKTKQHRKQREQRATNAALSNMALNPLPRTQVDVTPSRWSRLPSHKDGGIRESIVQFPARGDDCVGTPIYQAGVAMLSPALLETPTLRKPNMLRKESELKRGFKLGGIIKPLNVGGKGTGKSIEKAITVIPERDEFVCPWNESEPVNNNQMEPINDDKNGLVNNDQVELVNNDQNEPEQTPSRPSMDSARKWRKHRRSTVTLMGGYGI</sequence>
<protein>
    <submittedName>
        <fullName evidence="2">Uncharacterized protein</fullName>
    </submittedName>
</protein>
<feature type="region of interest" description="Disordered" evidence="1">
    <location>
        <begin position="295"/>
        <end position="323"/>
    </location>
</feature>
<accession>A0A6A5TGS0</accession>
<evidence type="ECO:0000313" key="2">
    <source>
        <dbReference type="EMBL" id="KAF1952043.1"/>
    </source>
</evidence>
<reference evidence="2" key="1">
    <citation type="journal article" date="2020" name="Stud. Mycol.">
        <title>101 Dothideomycetes genomes: a test case for predicting lifestyles and emergence of pathogens.</title>
        <authorList>
            <person name="Haridas S."/>
            <person name="Albert R."/>
            <person name="Binder M."/>
            <person name="Bloem J."/>
            <person name="Labutti K."/>
            <person name="Salamov A."/>
            <person name="Andreopoulos B."/>
            <person name="Baker S."/>
            <person name="Barry K."/>
            <person name="Bills G."/>
            <person name="Bluhm B."/>
            <person name="Cannon C."/>
            <person name="Castanera R."/>
            <person name="Culley D."/>
            <person name="Daum C."/>
            <person name="Ezra D."/>
            <person name="Gonzalez J."/>
            <person name="Henrissat B."/>
            <person name="Kuo A."/>
            <person name="Liang C."/>
            <person name="Lipzen A."/>
            <person name="Lutzoni F."/>
            <person name="Magnuson J."/>
            <person name="Mondo S."/>
            <person name="Nolan M."/>
            <person name="Ohm R."/>
            <person name="Pangilinan J."/>
            <person name="Park H.-J."/>
            <person name="Ramirez L."/>
            <person name="Alfaro M."/>
            <person name="Sun H."/>
            <person name="Tritt A."/>
            <person name="Yoshinaga Y."/>
            <person name="Zwiers L.-H."/>
            <person name="Turgeon B."/>
            <person name="Goodwin S."/>
            <person name="Spatafora J."/>
            <person name="Crous P."/>
            <person name="Grigoriev I."/>
        </authorList>
    </citation>
    <scope>NUCLEOTIDE SEQUENCE</scope>
    <source>
        <strain evidence="2">CBS 675.92</strain>
    </source>
</reference>
<keyword evidence="3" id="KW-1185">Reference proteome</keyword>
<dbReference type="AlphaFoldDB" id="A0A6A5TGS0"/>
<evidence type="ECO:0000313" key="3">
    <source>
        <dbReference type="Proteomes" id="UP000800035"/>
    </source>
</evidence>
<evidence type="ECO:0000256" key="1">
    <source>
        <dbReference type="SAM" id="MobiDB-lite"/>
    </source>
</evidence>
<dbReference type="Proteomes" id="UP000800035">
    <property type="component" value="Unassembled WGS sequence"/>
</dbReference>
<name>A0A6A5TGS0_9PLEO</name>
<feature type="compositionally biased region" description="Polar residues" evidence="1">
    <location>
        <begin position="466"/>
        <end position="479"/>
    </location>
</feature>
<feature type="compositionally biased region" description="Polar residues" evidence="1">
    <location>
        <begin position="308"/>
        <end position="317"/>
    </location>
</feature>
<proteinExistence type="predicted"/>
<organism evidence="2 3">
    <name type="scientific">Byssothecium circinans</name>
    <dbReference type="NCBI Taxonomy" id="147558"/>
    <lineage>
        <taxon>Eukaryota</taxon>
        <taxon>Fungi</taxon>
        <taxon>Dikarya</taxon>
        <taxon>Ascomycota</taxon>
        <taxon>Pezizomycotina</taxon>
        <taxon>Dothideomycetes</taxon>
        <taxon>Pleosporomycetidae</taxon>
        <taxon>Pleosporales</taxon>
        <taxon>Massarineae</taxon>
        <taxon>Massarinaceae</taxon>
        <taxon>Byssothecium</taxon>
    </lineage>
</organism>
<dbReference type="EMBL" id="ML977013">
    <property type="protein sequence ID" value="KAF1952043.1"/>
    <property type="molecule type" value="Genomic_DNA"/>
</dbReference>
<feature type="region of interest" description="Disordered" evidence="1">
    <location>
        <begin position="105"/>
        <end position="143"/>
    </location>
</feature>
<gene>
    <name evidence="2" type="ORF">CC80DRAFT_508389</name>
</gene>
<feature type="compositionally biased region" description="Acidic residues" evidence="1">
    <location>
        <begin position="127"/>
        <end position="136"/>
    </location>
</feature>
<feature type="region of interest" description="Disordered" evidence="1">
    <location>
        <begin position="466"/>
        <end position="491"/>
    </location>
</feature>